<proteinExistence type="predicted"/>
<dbReference type="KEGG" id="amh:I633_04730"/>
<sequence length="64" mass="7908">MALVYHMNAFSQSRIPIKYDLLQRQRHFSKEPLDQRWVVFQRKDELFICLKNEWFRCTLLVSAY</sequence>
<dbReference type="Proteomes" id="UP000014909">
    <property type="component" value="Chromosome"/>
</dbReference>
<organism evidence="1 2">
    <name type="scientific">Alteromonas mediterranea 615</name>
    <dbReference type="NCBI Taxonomy" id="1300253"/>
    <lineage>
        <taxon>Bacteria</taxon>
        <taxon>Pseudomonadati</taxon>
        <taxon>Pseudomonadota</taxon>
        <taxon>Gammaproteobacteria</taxon>
        <taxon>Alteromonadales</taxon>
        <taxon>Alteromonadaceae</taxon>
        <taxon>Alteromonas/Salinimonas group</taxon>
        <taxon>Alteromonas</taxon>
    </lineage>
</organism>
<name>S5AAF4_9ALTE</name>
<protein>
    <submittedName>
        <fullName evidence="1">Uncharacterized protein</fullName>
    </submittedName>
</protein>
<reference evidence="1 2" key="1">
    <citation type="journal article" date="2013" name="Genome Biol. Evol.">
        <title>Genomic Diversity of "Deep Ecotype" Alteromonas macleodii Isolates: Evidence for Pan-Mediterranean Clonal Frames.</title>
        <authorList>
            <person name="Lopez-Perez M."/>
            <person name="Gonzaga A."/>
            <person name="Rodriguez-Valera F."/>
        </authorList>
    </citation>
    <scope>NUCLEOTIDE SEQUENCE [LARGE SCALE GENOMIC DNA]</scope>
    <source>
        <strain evidence="2">'English Channel 615'</strain>
    </source>
</reference>
<evidence type="ECO:0000313" key="1">
    <source>
        <dbReference type="EMBL" id="AGP77177.1"/>
    </source>
</evidence>
<gene>
    <name evidence="1" type="ORF">I633_04730</name>
</gene>
<evidence type="ECO:0000313" key="2">
    <source>
        <dbReference type="Proteomes" id="UP000014909"/>
    </source>
</evidence>
<dbReference type="AlphaFoldDB" id="S5AAF4"/>
<dbReference type="BioCyc" id="AMAC1300253:G12YX-755-MONOMER"/>
<dbReference type="HOGENOM" id="CLU_2857751_0_0_6"/>
<dbReference type="EMBL" id="CP004846">
    <property type="protein sequence ID" value="AGP77177.1"/>
    <property type="molecule type" value="Genomic_DNA"/>
</dbReference>
<accession>S5AAF4</accession>